<evidence type="ECO:0000256" key="8">
    <source>
        <dbReference type="ARBA" id="ARBA00047848"/>
    </source>
</evidence>
<accession>A0A1Y2STR1</accession>
<dbReference type="InterPro" id="IPR008242">
    <property type="entry name" value="Chor_mutase/pphenate_deHydtase"/>
</dbReference>
<evidence type="ECO:0000256" key="5">
    <source>
        <dbReference type="ARBA" id="ARBA00023141"/>
    </source>
</evidence>
<dbReference type="PANTHER" id="PTHR21022:SF19">
    <property type="entry name" value="PREPHENATE DEHYDRATASE-RELATED"/>
    <property type="match status" value="1"/>
</dbReference>
<dbReference type="EMBL" id="NEKC01000011">
    <property type="protein sequence ID" value="OTA28806.1"/>
    <property type="molecule type" value="Genomic_DNA"/>
</dbReference>
<evidence type="ECO:0000256" key="2">
    <source>
        <dbReference type="ARBA" id="ARBA00013147"/>
    </source>
</evidence>
<evidence type="ECO:0000256" key="9">
    <source>
        <dbReference type="PIRSR" id="PIRSR001500-2"/>
    </source>
</evidence>
<keyword evidence="5" id="KW-0057">Aromatic amino acid biosynthesis</keyword>
<keyword evidence="7" id="KW-0456">Lyase</keyword>
<dbReference type="Gene3D" id="3.30.70.260">
    <property type="match status" value="1"/>
</dbReference>
<evidence type="ECO:0000313" key="13">
    <source>
        <dbReference type="Proteomes" id="UP000243540"/>
    </source>
</evidence>
<dbReference type="CDD" id="cd04905">
    <property type="entry name" value="ACT_CM-PDT"/>
    <property type="match status" value="1"/>
</dbReference>
<evidence type="ECO:0000256" key="1">
    <source>
        <dbReference type="ARBA" id="ARBA00004741"/>
    </source>
</evidence>
<dbReference type="GO" id="GO:0004664">
    <property type="term" value="F:prephenate dehydratase activity"/>
    <property type="evidence" value="ECO:0007669"/>
    <property type="project" value="UniProtKB-EC"/>
</dbReference>
<dbReference type="STRING" id="1160091.B9T39_05630"/>
<evidence type="ECO:0000256" key="7">
    <source>
        <dbReference type="ARBA" id="ARBA00023239"/>
    </source>
</evidence>
<evidence type="ECO:0000313" key="12">
    <source>
        <dbReference type="EMBL" id="OTA28806.1"/>
    </source>
</evidence>
<dbReference type="GO" id="GO:0009094">
    <property type="term" value="P:L-phenylalanine biosynthetic process"/>
    <property type="evidence" value="ECO:0007669"/>
    <property type="project" value="UniProtKB-UniPathway"/>
</dbReference>
<dbReference type="OrthoDB" id="9802281at2"/>
<evidence type="ECO:0000256" key="3">
    <source>
        <dbReference type="ARBA" id="ARBA00021872"/>
    </source>
</evidence>
<dbReference type="InterPro" id="IPR001086">
    <property type="entry name" value="Preph_deHydtase"/>
</dbReference>
<comment type="pathway">
    <text evidence="1">Amino-acid biosynthesis; L-phenylalanine biosynthesis; phenylpyruvate from prephenate: step 1/1.</text>
</comment>
<dbReference type="UniPathway" id="UPA00121">
    <property type="reaction ID" value="UER00345"/>
</dbReference>
<dbReference type="PANTHER" id="PTHR21022">
    <property type="entry name" value="PREPHENATE DEHYDRATASE P PROTEIN"/>
    <property type="match status" value="1"/>
</dbReference>
<dbReference type="PROSITE" id="PS51671">
    <property type="entry name" value="ACT"/>
    <property type="match status" value="1"/>
</dbReference>
<dbReference type="SUPFAM" id="SSF55021">
    <property type="entry name" value="ACT-like"/>
    <property type="match status" value="1"/>
</dbReference>
<proteinExistence type="predicted"/>
<dbReference type="PROSITE" id="PS51171">
    <property type="entry name" value="PREPHENATE_DEHYDR_3"/>
    <property type="match status" value="1"/>
</dbReference>
<comment type="catalytic activity">
    <reaction evidence="8">
        <text>prephenate + H(+) = 3-phenylpyruvate + CO2 + H2O</text>
        <dbReference type="Rhea" id="RHEA:21648"/>
        <dbReference type="ChEBI" id="CHEBI:15377"/>
        <dbReference type="ChEBI" id="CHEBI:15378"/>
        <dbReference type="ChEBI" id="CHEBI:16526"/>
        <dbReference type="ChEBI" id="CHEBI:18005"/>
        <dbReference type="ChEBI" id="CHEBI:29934"/>
        <dbReference type="EC" id="4.2.1.51"/>
    </reaction>
</comment>
<organism evidence="12 13">
    <name type="scientific">Alloscardovia macacae</name>
    <dbReference type="NCBI Taxonomy" id="1160091"/>
    <lineage>
        <taxon>Bacteria</taxon>
        <taxon>Bacillati</taxon>
        <taxon>Actinomycetota</taxon>
        <taxon>Actinomycetes</taxon>
        <taxon>Bifidobacteriales</taxon>
        <taxon>Bifidobacteriaceae</taxon>
        <taxon>Alloscardovia</taxon>
    </lineage>
</organism>
<dbReference type="GO" id="GO:0005737">
    <property type="term" value="C:cytoplasm"/>
    <property type="evidence" value="ECO:0007669"/>
    <property type="project" value="TreeGrafter"/>
</dbReference>
<reference evidence="12 13" key="1">
    <citation type="submission" date="2017-04" db="EMBL/GenBank/DDBJ databases">
        <title>Draft genome sequences of Alloscardovia macacae UMA81211 and UMA81212 isolated from the feces of a rhesus macaque (Macaca mulatta).</title>
        <authorList>
            <person name="Albert K."/>
            <person name="Sela D.A."/>
        </authorList>
    </citation>
    <scope>NUCLEOTIDE SEQUENCE [LARGE SCALE GENOMIC DNA]</scope>
    <source>
        <strain evidence="12 13">UMA81212</strain>
    </source>
</reference>
<name>A0A1Y2STR1_9BIFI</name>
<sequence length="316" mass="34722">MPGELFPGGRRVKLYYLGPLGSFTYQAALQVSAYVPDVQLASCGTERELLDHIERGEGQGILAWENNVEGYVAPNLDKLIDAHNVAGIGRISVDVIFDAYVRPDHTELTEVTAHPHGLAQCLNFAQERGLRPVPAHSNTAACENLEAHQVALAPRGNAERFALDVYAQGVQDYSGAHTDFLHLASREDALRVSGVLRENNAACESILTVIPLYTGPGVIANLLDVFRDNGVNMTSLISRPIKAVDGTYSFIMTLDAAPWDDSMSQVLDEVRAHGDWVKILAVYPRYEVQKIPVVDWNLPHLGVNPMLYMSYAGEER</sequence>
<keyword evidence="6" id="KW-0584">Phenylalanine biosynthesis</keyword>
<dbReference type="AlphaFoldDB" id="A0A1Y2STR1"/>
<dbReference type="PIRSF" id="PIRSF001500">
    <property type="entry name" value="Chor_mut_pdt_Ppr"/>
    <property type="match status" value="1"/>
</dbReference>
<dbReference type="Proteomes" id="UP000243540">
    <property type="component" value="Unassembled WGS sequence"/>
</dbReference>
<dbReference type="Gene3D" id="3.40.190.10">
    <property type="entry name" value="Periplasmic binding protein-like II"/>
    <property type="match status" value="2"/>
</dbReference>
<dbReference type="InterPro" id="IPR002912">
    <property type="entry name" value="ACT_dom"/>
</dbReference>
<feature type="domain" description="Prephenate dehydratase" evidence="10">
    <location>
        <begin position="13"/>
        <end position="185"/>
    </location>
</feature>
<dbReference type="Pfam" id="PF00800">
    <property type="entry name" value="PDT"/>
    <property type="match status" value="1"/>
</dbReference>
<feature type="domain" description="ACT" evidence="11">
    <location>
        <begin position="207"/>
        <end position="284"/>
    </location>
</feature>
<dbReference type="SUPFAM" id="SSF53850">
    <property type="entry name" value="Periplasmic binding protein-like II"/>
    <property type="match status" value="1"/>
</dbReference>
<evidence type="ECO:0000256" key="4">
    <source>
        <dbReference type="ARBA" id="ARBA00022605"/>
    </source>
</evidence>
<dbReference type="InterPro" id="IPR045865">
    <property type="entry name" value="ACT-like_dom_sf"/>
</dbReference>
<feature type="site" description="Essential for prephenate dehydratase activity" evidence="9">
    <location>
        <position position="178"/>
    </location>
</feature>
<evidence type="ECO:0000259" key="10">
    <source>
        <dbReference type="PROSITE" id="PS51171"/>
    </source>
</evidence>
<protein>
    <recommendedName>
        <fullName evidence="3">Prephenate dehydratase</fullName>
        <ecNumber evidence="2">4.2.1.51</ecNumber>
    </recommendedName>
</protein>
<comment type="caution">
    <text evidence="12">The sequence shown here is derived from an EMBL/GenBank/DDBJ whole genome shotgun (WGS) entry which is preliminary data.</text>
</comment>
<evidence type="ECO:0000259" key="11">
    <source>
        <dbReference type="PROSITE" id="PS51671"/>
    </source>
</evidence>
<dbReference type="EC" id="4.2.1.51" evidence="2"/>
<evidence type="ECO:0000256" key="6">
    <source>
        <dbReference type="ARBA" id="ARBA00023222"/>
    </source>
</evidence>
<gene>
    <name evidence="12" type="ORF">B9T39_05630</name>
</gene>
<keyword evidence="4" id="KW-0028">Amino-acid biosynthesis</keyword>